<organism evidence="2 3">
    <name type="scientific">Edwardsiella piscicida</name>
    <dbReference type="NCBI Taxonomy" id="1263550"/>
    <lineage>
        <taxon>Bacteria</taxon>
        <taxon>Pseudomonadati</taxon>
        <taxon>Pseudomonadota</taxon>
        <taxon>Gammaproteobacteria</taxon>
        <taxon>Enterobacterales</taxon>
        <taxon>Hafniaceae</taxon>
        <taxon>Edwardsiella</taxon>
    </lineage>
</organism>
<proteinExistence type="predicted"/>
<keyword evidence="3" id="KW-1185">Reference proteome</keyword>
<accession>A0AAU8P817</accession>
<evidence type="ECO:0000313" key="2">
    <source>
        <dbReference type="EMBL" id="ACY84350.1"/>
    </source>
</evidence>
<dbReference type="AlphaFoldDB" id="A0AAU8P817"/>
<dbReference type="EMBL" id="CP001135">
    <property type="protein sequence ID" value="ACY84350.1"/>
    <property type="molecule type" value="Genomic_DNA"/>
</dbReference>
<name>A0AAU8P817_EDWPI</name>
<feature type="region of interest" description="Disordered" evidence="1">
    <location>
        <begin position="15"/>
        <end position="37"/>
    </location>
</feature>
<sequence>MNLIFNENSAPLRIKNNKTGIPSPNLTTDDTAHIDGK</sequence>
<protein>
    <submittedName>
        <fullName evidence="2">Uncharacterized protein</fullName>
    </submittedName>
</protein>
<dbReference type="KEGG" id="etr:ETAE_1509"/>
<evidence type="ECO:0000313" key="3">
    <source>
        <dbReference type="Proteomes" id="UP000002634"/>
    </source>
</evidence>
<feature type="compositionally biased region" description="Polar residues" evidence="1">
    <location>
        <begin position="17"/>
        <end position="29"/>
    </location>
</feature>
<reference evidence="2 3" key="1">
    <citation type="journal article" date="2009" name="PLoS ONE">
        <title>Genome sequence of the versatile fish pathogen Edwardsiella tarda provides insights into its adaptation to broad host ranges and intracellular niches.</title>
        <authorList>
            <person name="Wang Q."/>
            <person name="Yang M."/>
            <person name="Xiao J."/>
            <person name="Wu H."/>
            <person name="Wang X."/>
            <person name="Lv Y."/>
            <person name="Xu L."/>
            <person name="Zheng H."/>
            <person name="Wang S."/>
            <person name="Zhao G."/>
            <person name="Liu Q."/>
            <person name="Zhang Y."/>
        </authorList>
    </citation>
    <scope>NUCLEOTIDE SEQUENCE [LARGE SCALE GENOMIC DNA]</scope>
    <source>
        <strain evidence="3">EIB202 / CCTCC M208068</strain>
    </source>
</reference>
<gene>
    <name evidence="2" type="ordered locus">ETAE_1509</name>
</gene>
<evidence type="ECO:0000256" key="1">
    <source>
        <dbReference type="SAM" id="MobiDB-lite"/>
    </source>
</evidence>
<dbReference type="Proteomes" id="UP000002634">
    <property type="component" value="Chromosome"/>
</dbReference>